<dbReference type="CTD" id="20206970"/>
<evidence type="ECO:0000313" key="1">
    <source>
        <dbReference type="EMBL" id="ESN95897.1"/>
    </source>
</evidence>
<reference evidence="2" key="3">
    <citation type="submission" date="2015-06" db="UniProtKB">
        <authorList>
            <consortium name="EnsemblMetazoa"/>
        </authorList>
    </citation>
    <scope>IDENTIFICATION</scope>
</reference>
<proteinExistence type="predicted"/>
<evidence type="ECO:0000313" key="2">
    <source>
        <dbReference type="EnsemblMetazoa" id="HelroP178812"/>
    </source>
</evidence>
<name>T1FDS1_HELRO</name>
<dbReference type="Proteomes" id="UP000015101">
    <property type="component" value="Unassembled WGS sequence"/>
</dbReference>
<dbReference type="EMBL" id="AMQM01006559">
    <property type="status" value="NOT_ANNOTATED_CDS"/>
    <property type="molecule type" value="Genomic_DNA"/>
</dbReference>
<dbReference type="EnsemblMetazoa" id="HelroT178812">
    <property type="protein sequence ID" value="HelroP178812"/>
    <property type="gene ID" value="HelroG178812"/>
</dbReference>
<sequence length="163" mass="17547">MGGGIFKCCKDAVGFEVIDSDGEEDPYARDIIILRNMMNGAPSIFLAVTISYPDGKVRAVVPEGQSLDSTCIKDIVNFFKGKTGGLAERFVNLGPGLPREKTKLLVQILYKFALFFTGGCGYGNVSESLGGMANTALALPKIIVGASDGCDDIWYIQFDITKF</sequence>
<dbReference type="AlphaFoldDB" id="T1FDS1"/>
<protein>
    <submittedName>
        <fullName evidence="1 2">Uncharacterized protein</fullName>
    </submittedName>
</protein>
<dbReference type="KEGG" id="hro:HELRODRAFT_178812"/>
<dbReference type="EMBL" id="KB097496">
    <property type="protein sequence ID" value="ESN95897.1"/>
    <property type="molecule type" value="Genomic_DNA"/>
</dbReference>
<dbReference type="RefSeq" id="XP_009025941.1">
    <property type="nucleotide sequence ID" value="XM_009027693.1"/>
</dbReference>
<accession>T1FDS1</accession>
<dbReference type="HOGENOM" id="CLU_1628865_0_0_1"/>
<reference evidence="3" key="1">
    <citation type="submission" date="2012-12" db="EMBL/GenBank/DDBJ databases">
        <authorList>
            <person name="Hellsten U."/>
            <person name="Grimwood J."/>
            <person name="Chapman J.A."/>
            <person name="Shapiro H."/>
            <person name="Aerts A."/>
            <person name="Otillar R.P."/>
            <person name="Terry A.Y."/>
            <person name="Boore J.L."/>
            <person name="Simakov O."/>
            <person name="Marletaz F."/>
            <person name="Cho S.-J."/>
            <person name="Edsinger-Gonzales E."/>
            <person name="Havlak P."/>
            <person name="Kuo D.-H."/>
            <person name="Larsson T."/>
            <person name="Lv J."/>
            <person name="Arendt D."/>
            <person name="Savage R."/>
            <person name="Osoegawa K."/>
            <person name="de Jong P."/>
            <person name="Lindberg D.R."/>
            <person name="Seaver E.C."/>
            <person name="Weisblat D.A."/>
            <person name="Putnam N.H."/>
            <person name="Grigoriev I.V."/>
            <person name="Rokhsar D.S."/>
        </authorList>
    </citation>
    <scope>NUCLEOTIDE SEQUENCE</scope>
</reference>
<evidence type="ECO:0000313" key="3">
    <source>
        <dbReference type="Proteomes" id="UP000015101"/>
    </source>
</evidence>
<gene>
    <name evidence="2" type="primary">20206970</name>
    <name evidence="1" type="ORF">HELRODRAFT_178812</name>
</gene>
<organism evidence="2 3">
    <name type="scientific">Helobdella robusta</name>
    <name type="common">Californian leech</name>
    <dbReference type="NCBI Taxonomy" id="6412"/>
    <lineage>
        <taxon>Eukaryota</taxon>
        <taxon>Metazoa</taxon>
        <taxon>Spiralia</taxon>
        <taxon>Lophotrochozoa</taxon>
        <taxon>Annelida</taxon>
        <taxon>Clitellata</taxon>
        <taxon>Hirudinea</taxon>
        <taxon>Rhynchobdellida</taxon>
        <taxon>Glossiphoniidae</taxon>
        <taxon>Helobdella</taxon>
    </lineage>
</organism>
<dbReference type="InParanoid" id="T1FDS1"/>
<dbReference type="GeneID" id="20206970"/>
<keyword evidence="3" id="KW-1185">Reference proteome</keyword>
<reference evidence="1 3" key="2">
    <citation type="journal article" date="2013" name="Nature">
        <title>Insights into bilaterian evolution from three spiralian genomes.</title>
        <authorList>
            <person name="Simakov O."/>
            <person name="Marletaz F."/>
            <person name="Cho S.J."/>
            <person name="Edsinger-Gonzales E."/>
            <person name="Havlak P."/>
            <person name="Hellsten U."/>
            <person name="Kuo D.H."/>
            <person name="Larsson T."/>
            <person name="Lv J."/>
            <person name="Arendt D."/>
            <person name="Savage R."/>
            <person name="Osoegawa K."/>
            <person name="de Jong P."/>
            <person name="Grimwood J."/>
            <person name="Chapman J.A."/>
            <person name="Shapiro H."/>
            <person name="Aerts A."/>
            <person name="Otillar R.P."/>
            <person name="Terry A.Y."/>
            <person name="Boore J.L."/>
            <person name="Grigoriev I.V."/>
            <person name="Lindberg D.R."/>
            <person name="Seaver E.C."/>
            <person name="Weisblat D.A."/>
            <person name="Putnam N.H."/>
            <person name="Rokhsar D.S."/>
        </authorList>
    </citation>
    <scope>NUCLEOTIDE SEQUENCE</scope>
</reference>